<evidence type="ECO:0000256" key="7">
    <source>
        <dbReference type="ARBA" id="ARBA00023002"/>
    </source>
</evidence>
<dbReference type="Gene3D" id="3.50.50.60">
    <property type="entry name" value="FAD/NAD(P)-binding domain"/>
    <property type="match status" value="2"/>
</dbReference>
<keyword evidence="4" id="KW-0285">Flavoprotein</keyword>
<reference evidence="12 13" key="1">
    <citation type="submission" date="2016-11" db="EMBL/GenBank/DDBJ databases">
        <title>Study of marine rhodopsin-containing bacteria.</title>
        <authorList>
            <person name="Yoshizawa S."/>
            <person name="Kumagai Y."/>
            <person name="Kogure K."/>
        </authorList>
    </citation>
    <scope>NUCLEOTIDE SEQUENCE [LARGE SCALE GENOMIC DNA]</scope>
    <source>
        <strain evidence="12 13">SG-29</strain>
    </source>
</reference>
<comment type="similarity">
    <text evidence="3 9">Belongs to the carotenoid/retinoid oxidoreductase family.</text>
</comment>
<dbReference type="PANTHER" id="PTHR43734:SF3">
    <property type="entry name" value="B-CAROTENE KETOLASE"/>
    <property type="match status" value="1"/>
</dbReference>
<dbReference type="PROSITE" id="PS00982">
    <property type="entry name" value="PHYTOENE_DH"/>
    <property type="match status" value="1"/>
</dbReference>
<dbReference type="OrthoDB" id="9774675at2"/>
<dbReference type="GO" id="GO:0016627">
    <property type="term" value="F:oxidoreductase activity, acting on the CH-CH group of donors"/>
    <property type="evidence" value="ECO:0007669"/>
    <property type="project" value="UniProtKB-ARBA"/>
</dbReference>
<keyword evidence="13" id="KW-1185">Reference proteome</keyword>
<evidence type="ECO:0000256" key="6">
    <source>
        <dbReference type="ARBA" id="ARBA00022827"/>
    </source>
</evidence>
<dbReference type="InterPro" id="IPR014105">
    <property type="entry name" value="Carotenoid/retinoid_OxRdtase"/>
</dbReference>
<dbReference type="PANTHER" id="PTHR43734">
    <property type="entry name" value="PHYTOENE DESATURASE"/>
    <property type="match status" value="1"/>
</dbReference>
<dbReference type="Proteomes" id="UP000216446">
    <property type="component" value="Unassembled WGS sequence"/>
</dbReference>
<dbReference type="SUPFAM" id="SSF51905">
    <property type="entry name" value="FAD/NAD(P)-binding domain"/>
    <property type="match status" value="1"/>
</dbReference>
<keyword evidence="10" id="KW-0472">Membrane</keyword>
<keyword evidence="5 9" id="KW-0125">Carotenoid biosynthesis</keyword>
<dbReference type="NCBIfam" id="TIGR02734">
    <property type="entry name" value="crtI_fam"/>
    <property type="match status" value="1"/>
</dbReference>
<evidence type="ECO:0000256" key="2">
    <source>
        <dbReference type="ARBA" id="ARBA00004829"/>
    </source>
</evidence>
<evidence type="ECO:0000313" key="13">
    <source>
        <dbReference type="Proteomes" id="UP000216446"/>
    </source>
</evidence>
<evidence type="ECO:0000256" key="5">
    <source>
        <dbReference type="ARBA" id="ARBA00022746"/>
    </source>
</evidence>
<dbReference type="EMBL" id="MQWB01000001">
    <property type="protein sequence ID" value="OZC03028.1"/>
    <property type="molecule type" value="Genomic_DNA"/>
</dbReference>
<keyword evidence="7 9" id="KW-0560">Oxidoreductase</keyword>
<evidence type="ECO:0000313" key="12">
    <source>
        <dbReference type="EMBL" id="OZC03028.1"/>
    </source>
</evidence>
<evidence type="ECO:0000259" key="11">
    <source>
        <dbReference type="Pfam" id="PF01593"/>
    </source>
</evidence>
<organism evidence="12 13">
    <name type="scientific">Rubricoccus marinus</name>
    <dbReference type="NCBI Taxonomy" id="716817"/>
    <lineage>
        <taxon>Bacteria</taxon>
        <taxon>Pseudomonadati</taxon>
        <taxon>Rhodothermota</taxon>
        <taxon>Rhodothermia</taxon>
        <taxon>Rhodothermales</taxon>
        <taxon>Rubricoccaceae</taxon>
        <taxon>Rubricoccus</taxon>
    </lineage>
</organism>
<dbReference type="Pfam" id="PF01593">
    <property type="entry name" value="Amino_oxidase"/>
    <property type="match status" value="1"/>
</dbReference>
<protein>
    <recommendedName>
        <fullName evidence="8">Phytoene dehydrogenase</fullName>
    </recommendedName>
</protein>
<feature type="transmembrane region" description="Helical" evidence="10">
    <location>
        <begin position="245"/>
        <end position="263"/>
    </location>
</feature>
<keyword evidence="6" id="KW-0274">FAD</keyword>
<dbReference type="AlphaFoldDB" id="A0A259TZM0"/>
<proteinExistence type="inferred from homology"/>
<dbReference type="RefSeq" id="WP_094547905.1">
    <property type="nucleotide sequence ID" value="NZ_MQWB01000001.1"/>
</dbReference>
<evidence type="ECO:0000256" key="9">
    <source>
        <dbReference type="RuleBase" id="RU362075"/>
    </source>
</evidence>
<keyword evidence="10" id="KW-1133">Transmembrane helix</keyword>
<feature type="transmembrane region" description="Helical" evidence="10">
    <location>
        <begin position="214"/>
        <end position="239"/>
    </location>
</feature>
<keyword evidence="10" id="KW-0812">Transmembrane</keyword>
<evidence type="ECO:0000256" key="1">
    <source>
        <dbReference type="ARBA" id="ARBA00001974"/>
    </source>
</evidence>
<accession>A0A259TZM0</accession>
<sequence>MPSWIRTLAVRKDASLNTSSEPTLAGPDAPHVVVIGAGFGGLAAAVRLLARGYNVTVVDRLEQPGGRARVTRVEGDGGEYVFDMGPTLITAPFLFDELWEIAGEKREDYVEMVPTTPFYRIRFDDGEVFEYTGDQAAMEEQIARFNPDDVAGYRRFLKKSEAIFETGFLELGHVPFGKFTDMAKIIPSMVLLESHRTVYGLVAKYFKDKRLRQVFSFHPLLVGGNPFSTTSIYALIAYLERHWGVWYAMGGTGAMVAGIAALIERMGGRFRFGETVEEITAEASGGKPRATGVRLAGGEHIGADMVVSNADAAWTYKHLVRPEHRTTWTDKKVDKTKLSMSLFVWYFGTDKKYEDVAHHTILLGKRYKALLDDIFDNHKLADDFSLYLHRPSATDPNMAPPGHDSFYVLSPVPHLESGTDWTKETEKYRKLVEQYLEATVLPGLSEHVTASLALTPKEFEEDYLSLKGAAFSIQPQLTQSAYFRPHNKSEDVEGLFLVGAGTHPGAGMPGVLSSARVLDTLIPDAKDFERQRPSEPLAA</sequence>
<comment type="caution">
    <text evidence="12">The sequence shown here is derived from an EMBL/GenBank/DDBJ whole genome shotgun (WGS) entry which is preliminary data.</text>
</comment>
<evidence type="ECO:0000256" key="4">
    <source>
        <dbReference type="ARBA" id="ARBA00022630"/>
    </source>
</evidence>
<feature type="domain" description="Amine oxidase" evidence="11">
    <location>
        <begin position="40"/>
        <end position="516"/>
    </location>
</feature>
<evidence type="ECO:0000256" key="8">
    <source>
        <dbReference type="ARBA" id="ARBA00031986"/>
    </source>
</evidence>
<evidence type="ECO:0000256" key="3">
    <source>
        <dbReference type="ARBA" id="ARBA00006046"/>
    </source>
</evidence>
<dbReference type="GO" id="GO:0016117">
    <property type="term" value="P:carotenoid biosynthetic process"/>
    <property type="evidence" value="ECO:0007669"/>
    <property type="project" value="UniProtKB-KW"/>
</dbReference>
<dbReference type="InterPro" id="IPR036188">
    <property type="entry name" value="FAD/NAD-bd_sf"/>
</dbReference>
<name>A0A259TZM0_9BACT</name>
<dbReference type="InterPro" id="IPR008150">
    <property type="entry name" value="Phytoene_DH_bac_CS"/>
</dbReference>
<comment type="cofactor">
    <cofactor evidence="1">
        <name>FAD</name>
        <dbReference type="ChEBI" id="CHEBI:57692"/>
    </cofactor>
</comment>
<dbReference type="InterPro" id="IPR002937">
    <property type="entry name" value="Amino_oxidase"/>
</dbReference>
<comment type="pathway">
    <text evidence="2 9">Carotenoid biosynthesis.</text>
</comment>
<evidence type="ECO:0000256" key="10">
    <source>
        <dbReference type="SAM" id="Phobius"/>
    </source>
</evidence>
<gene>
    <name evidence="12" type="ORF">BSZ36_08625</name>
</gene>
<dbReference type="InParanoid" id="A0A259TZM0"/>